<evidence type="ECO:0000259" key="9">
    <source>
        <dbReference type="Pfam" id="PF12704"/>
    </source>
</evidence>
<evidence type="ECO:0000256" key="6">
    <source>
        <dbReference type="ARBA" id="ARBA00038076"/>
    </source>
</evidence>
<feature type="transmembrane region" description="Helical" evidence="7">
    <location>
        <begin position="634"/>
        <end position="663"/>
    </location>
</feature>
<feature type="transmembrane region" description="Helical" evidence="7">
    <location>
        <begin position="1002"/>
        <end position="1024"/>
    </location>
</feature>
<reference evidence="10 11" key="1">
    <citation type="journal article" date="2011" name="Stand. Genomic Sci.">
        <title>Non-contiguous finished genome sequence and contextual data of the filamentous soil bacterium Ktedonobacter racemifer type strain (SOSP1-21).</title>
        <authorList>
            <person name="Chang Y.J."/>
            <person name="Land M."/>
            <person name="Hauser L."/>
            <person name="Chertkov O."/>
            <person name="Del Rio T.G."/>
            <person name="Nolan M."/>
            <person name="Copeland A."/>
            <person name="Tice H."/>
            <person name="Cheng J.F."/>
            <person name="Lucas S."/>
            <person name="Han C."/>
            <person name="Goodwin L."/>
            <person name="Pitluck S."/>
            <person name="Ivanova N."/>
            <person name="Ovchinikova G."/>
            <person name="Pati A."/>
            <person name="Chen A."/>
            <person name="Palaniappan K."/>
            <person name="Mavromatis K."/>
            <person name="Liolios K."/>
            <person name="Brettin T."/>
            <person name="Fiebig A."/>
            <person name="Rohde M."/>
            <person name="Abt B."/>
            <person name="Goker M."/>
            <person name="Detter J.C."/>
            <person name="Woyke T."/>
            <person name="Bristow J."/>
            <person name="Eisen J.A."/>
            <person name="Markowitz V."/>
            <person name="Hugenholtz P."/>
            <person name="Kyrpides N.C."/>
            <person name="Klenk H.P."/>
            <person name="Lapidus A."/>
        </authorList>
    </citation>
    <scope>NUCLEOTIDE SEQUENCE [LARGE SCALE GENOMIC DNA]</scope>
    <source>
        <strain evidence="11">DSM 44963</strain>
    </source>
</reference>
<feature type="transmembrane region" description="Helical" evidence="7">
    <location>
        <begin position="6"/>
        <end position="29"/>
    </location>
</feature>
<comment type="caution">
    <text evidence="10">The sequence shown here is derived from an EMBL/GenBank/DDBJ whole genome shotgun (WGS) entry which is preliminary data.</text>
</comment>
<dbReference type="STRING" id="485913.Krac_5246"/>
<dbReference type="PANTHER" id="PTHR30572:SF4">
    <property type="entry name" value="ABC TRANSPORTER PERMEASE YTRF"/>
    <property type="match status" value="1"/>
</dbReference>
<dbReference type="EMBL" id="ADVG01000003">
    <property type="protein sequence ID" value="EFH84223.1"/>
    <property type="molecule type" value="Genomic_DNA"/>
</dbReference>
<feature type="transmembrane region" description="Helical" evidence="7">
    <location>
        <begin position="522"/>
        <end position="546"/>
    </location>
</feature>
<feature type="domain" description="ABC3 transporter permease C-terminal" evidence="8">
    <location>
        <begin position="346"/>
        <end position="465"/>
    </location>
</feature>
<dbReference type="PANTHER" id="PTHR30572">
    <property type="entry name" value="MEMBRANE COMPONENT OF TRANSPORTER-RELATED"/>
    <property type="match status" value="1"/>
</dbReference>
<dbReference type="GO" id="GO:0005886">
    <property type="term" value="C:plasma membrane"/>
    <property type="evidence" value="ECO:0007669"/>
    <property type="project" value="UniProtKB-SubCell"/>
</dbReference>
<evidence type="ECO:0000313" key="11">
    <source>
        <dbReference type="Proteomes" id="UP000004508"/>
    </source>
</evidence>
<proteinExistence type="inferred from homology"/>
<feature type="transmembrane region" description="Helical" evidence="7">
    <location>
        <begin position="590"/>
        <end position="614"/>
    </location>
</feature>
<feature type="transmembrane region" description="Helical" evidence="7">
    <location>
        <begin position="683"/>
        <end position="705"/>
    </location>
</feature>
<keyword evidence="2" id="KW-1003">Cell membrane</keyword>
<evidence type="ECO:0000256" key="3">
    <source>
        <dbReference type="ARBA" id="ARBA00022692"/>
    </source>
</evidence>
<keyword evidence="5 7" id="KW-0472">Membrane</keyword>
<dbReference type="Pfam" id="PF12704">
    <property type="entry name" value="MacB_PCD"/>
    <property type="match status" value="1"/>
</dbReference>
<feature type="transmembrane region" description="Helical" evidence="7">
    <location>
        <begin position="1036"/>
        <end position="1060"/>
    </location>
</feature>
<feature type="transmembrane region" description="Helical" evidence="7">
    <location>
        <begin position="953"/>
        <end position="979"/>
    </location>
</feature>
<dbReference type="GO" id="GO:0022857">
    <property type="term" value="F:transmembrane transporter activity"/>
    <property type="evidence" value="ECO:0007669"/>
    <property type="project" value="TreeGrafter"/>
</dbReference>
<dbReference type="InterPro" id="IPR050250">
    <property type="entry name" value="Macrolide_Exporter_MacB"/>
</dbReference>
<evidence type="ECO:0000256" key="2">
    <source>
        <dbReference type="ARBA" id="ARBA00022475"/>
    </source>
</evidence>
<comment type="similarity">
    <text evidence="6">Belongs to the ABC-4 integral membrane protein family.</text>
</comment>
<dbReference type="InterPro" id="IPR003838">
    <property type="entry name" value="ABC3_permease_C"/>
</dbReference>
<protein>
    <recommendedName>
        <fullName evidence="12">ABC3 transporter permease protein domain-containing protein</fullName>
    </recommendedName>
</protein>
<dbReference type="OrthoDB" id="150282at2"/>
<feature type="transmembrane region" description="Helical" evidence="7">
    <location>
        <begin position="445"/>
        <end position="466"/>
    </location>
</feature>
<evidence type="ECO:0000313" key="10">
    <source>
        <dbReference type="EMBL" id="EFH84223.1"/>
    </source>
</evidence>
<feature type="transmembrane region" description="Helical" evidence="7">
    <location>
        <begin position="386"/>
        <end position="415"/>
    </location>
</feature>
<dbReference type="eggNOG" id="COG0577">
    <property type="taxonomic scope" value="Bacteria"/>
</dbReference>
<dbReference type="AlphaFoldDB" id="D6TVC3"/>
<evidence type="ECO:0008006" key="12">
    <source>
        <dbReference type="Google" id="ProtNLM"/>
    </source>
</evidence>
<evidence type="ECO:0000256" key="4">
    <source>
        <dbReference type="ARBA" id="ARBA00022989"/>
    </source>
</evidence>
<feature type="domain" description="ABC3 transporter permease C-terminal" evidence="8">
    <location>
        <begin position="959"/>
        <end position="1070"/>
    </location>
</feature>
<accession>D6TVC3</accession>
<organism evidence="10 11">
    <name type="scientific">Ktedonobacter racemifer DSM 44963</name>
    <dbReference type="NCBI Taxonomy" id="485913"/>
    <lineage>
        <taxon>Bacteria</taxon>
        <taxon>Bacillati</taxon>
        <taxon>Chloroflexota</taxon>
        <taxon>Ktedonobacteria</taxon>
        <taxon>Ktedonobacterales</taxon>
        <taxon>Ktedonobacteraceae</taxon>
        <taxon>Ktedonobacter</taxon>
    </lineage>
</organism>
<keyword evidence="11" id="KW-1185">Reference proteome</keyword>
<feature type="transmembrane region" description="Helical" evidence="7">
    <location>
        <begin position="341"/>
        <end position="366"/>
    </location>
</feature>
<gene>
    <name evidence="10" type="ORF">Krac_5246</name>
</gene>
<sequence>MNNLSPTTLALLLAGLTAGILLVVLSLGASNPILWRLGLRNVLHRPGQTVIMLAGLMLAAVFITASFGLQDSFNQSMVSDRLMKMGNVDEAVSGTFTQAQVNEALVHLQSMPQVQAATGIFYMPRGARIFSARTGLSTNDQYLYGISPAFDQVYGPLTDTQGRRLHFADLGPNDAFVSSTVARDEHVQVGDRLQVALFGQSNATIVVTVRAVLSTDLAVTDGELEFEGSYPEIIMPLTTVLPSLAQHHLAQPVPNVLCVKNIGQGGLDDIGPDGRRGQPVLDYLAHFFHAAPDARGFFPTYFDSTILHPLKPDIAESQGDFSPLDNKSDFIASPAARQFSLLLPTFTALLVGAGMLLLVLLCLLLAAERRGELGMSRAIGLQRQHLVQTLLIEGSGYAVIASSLGLLLGVGVVALELAALSQVPAAGVLSSHIALHLWVSWPGLLSSWCLSVLTMLVVVFITAVWISRTNIVAAIRNLDDPLPAHAALGTLWRFLWSTPRDEAGQPLSETTARRLSRRGSALLRLLWEGFLRGPLCLLIGILLFQLVGAQFDSGWQQLSVTLLIAGAGLLVNWLLPLLKILPRLAKRLSVSLIGVGWLVYSIWVGKDLLLLLFVSDVSALGTHQLNSPSSFAVLLSLLVPILGTVMLVMSNADLLVRLLTLLLRRVRALAPVSRTGLAYPTTFRFRSGVTVALLGLITFLIILVVTNNLSSIQQSGLQTTTGNFQLEIDGTDLDAVDPAHTTNLNAPLLATPQTLRQEIALATLVRFAYDPHNAQPIRLSRPGNQAYPFTHFPGALVVDTTFLSDTTMPLFARAQGYDSDRQVWNAVRDQPGYAVLQYVGNVGLPANQGFEPFSVKVPENGDPHAPYRQVKVIGLIPSNAYWGTLLFSEKTEAAIGATPYDRFAFYYFRLQPGVSLVQGASALNNALQLSAHGIALNSLEQDTLDAYTASLTLFLAAYLAMGLLFGAFSIGVITSRAVVERRQQIGMLRALGFSRALVRRSFLLEASFVITLSLLAGSLLAWWLAYQITRQASQQFPFPLGPVVLLLLGSYLVALLCTVLPAHRASRVPPAEALRYE</sequence>
<evidence type="ECO:0000259" key="8">
    <source>
        <dbReference type="Pfam" id="PF02687"/>
    </source>
</evidence>
<dbReference type="RefSeq" id="WP_007915555.1">
    <property type="nucleotide sequence ID" value="NZ_ADVG01000003.1"/>
</dbReference>
<name>D6TVC3_KTERA</name>
<dbReference type="Proteomes" id="UP000004508">
    <property type="component" value="Unassembled WGS sequence"/>
</dbReference>
<evidence type="ECO:0000256" key="7">
    <source>
        <dbReference type="SAM" id="Phobius"/>
    </source>
</evidence>
<feature type="transmembrane region" description="Helical" evidence="7">
    <location>
        <begin position="50"/>
        <end position="69"/>
    </location>
</feature>
<feature type="domain" description="MacB-like periplasmic core" evidence="9">
    <location>
        <begin position="49"/>
        <end position="244"/>
    </location>
</feature>
<keyword evidence="4 7" id="KW-1133">Transmembrane helix</keyword>
<dbReference type="InParanoid" id="D6TVC3"/>
<dbReference type="InterPro" id="IPR025857">
    <property type="entry name" value="MacB_PCD"/>
</dbReference>
<comment type="subcellular location">
    <subcellularLocation>
        <location evidence="1">Cell membrane</location>
        <topology evidence="1">Multi-pass membrane protein</topology>
    </subcellularLocation>
</comment>
<feature type="transmembrane region" description="Helical" evidence="7">
    <location>
        <begin position="558"/>
        <end position="578"/>
    </location>
</feature>
<evidence type="ECO:0000256" key="5">
    <source>
        <dbReference type="ARBA" id="ARBA00023136"/>
    </source>
</evidence>
<dbReference type="Pfam" id="PF02687">
    <property type="entry name" value="FtsX"/>
    <property type="match status" value="2"/>
</dbReference>
<keyword evidence="3 7" id="KW-0812">Transmembrane</keyword>
<evidence type="ECO:0000256" key="1">
    <source>
        <dbReference type="ARBA" id="ARBA00004651"/>
    </source>
</evidence>